<dbReference type="Proteomes" id="UP000708208">
    <property type="component" value="Unassembled WGS sequence"/>
</dbReference>
<dbReference type="PANTHER" id="PTHR13473:SF0">
    <property type="entry name" value="LARGE RIBOSOMAL SUBUNIT PROTEIN ML48"/>
    <property type="match status" value="1"/>
</dbReference>
<keyword evidence="3" id="KW-1185">Reference proteome</keyword>
<accession>A0A8J2PKU8</accession>
<dbReference type="InterPro" id="IPR027486">
    <property type="entry name" value="Ribosomal_uS10_dom"/>
</dbReference>
<reference evidence="2" key="1">
    <citation type="submission" date="2021-06" db="EMBL/GenBank/DDBJ databases">
        <authorList>
            <person name="Hodson N. C."/>
            <person name="Mongue J. A."/>
            <person name="Jaron S. K."/>
        </authorList>
    </citation>
    <scope>NUCLEOTIDE SEQUENCE</scope>
</reference>
<proteinExistence type="predicted"/>
<dbReference type="AlphaFoldDB" id="A0A8J2PKU8"/>
<dbReference type="SMART" id="SM01403">
    <property type="entry name" value="Ribosomal_S10"/>
    <property type="match status" value="1"/>
</dbReference>
<dbReference type="PANTHER" id="PTHR13473">
    <property type="entry name" value="MITOCHONDRIAL RIBOSOMAL PROTEIN L48"/>
    <property type="match status" value="1"/>
</dbReference>
<dbReference type="InterPro" id="IPR027487">
    <property type="entry name" value="Ribosomal_mL48"/>
</dbReference>
<evidence type="ECO:0000313" key="3">
    <source>
        <dbReference type="Proteomes" id="UP000708208"/>
    </source>
</evidence>
<feature type="domain" description="Small ribosomal subunit protein uS10" evidence="1">
    <location>
        <begin position="38"/>
        <end position="133"/>
    </location>
</feature>
<sequence>MEGTRRYNSNSSWKSESFFEPAYLDEGGSEVPLYDLVNIQMKGYDYPVLENYGKFVHKCAQRFQLDVEEAWGTPCKCLRVTRLKPDSSVIDSEYQLRVYERNVQLADVPSTSLPIFVNFVEAALPAGVTLNVLHHQPEFAEIRYVPDYKLEELQEELETIKSSRK</sequence>
<evidence type="ECO:0000259" key="1">
    <source>
        <dbReference type="SMART" id="SM01403"/>
    </source>
</evidence>
<protein>
    <recommendedName>
        <fullName evidence="1">Small ribosomal subunit protein uS10 domain-containing protein</fullName>
    </recommendedName>
</protein>
<name>A0A8J2PKU8_9HEXA</name>
<gene>
    <name evidence="2" type="ORF">AFUS01_LOCUS37188</name>
</gene>
<dbReference type="GO" id="GO:0005761">
    <property type="term" value="C:mitochondrial ribosome"/>
    <property type="evidence" value="ECO:0007669"/>
    <property type="project" value="InterPro"/>
</dbReference>
<comment type="caution">
    <text evidence="2">The sequence shown here is derived from an EMBL/GenBank/DDBJ whole genome shotgun (WGS) entry which is preliminary data.</text>
</comment>
<dbReference type="Pfam" id="PF00338">
    <property type="entry name" value="Ribosomal_S10"/>
    <property type="match status" value="1"/>
</dbReference>
<dbReference type="EMBL" id="CAJVCH010542571">
    <property type="protein sequence ID" value="CAG7827189.1"/>
    <property type="molecule type" value="Genomic_DNA"/>
</dbReference>
<evidence type="ECO:0000313" key="2">
    <source>
        <dbReference type="EMBL" id="CAG7827189.1"/>
    </source>
</evidence>
<organism evidence="2 3">
    <name type="scientific">Allacma fusca</name>
    <dbReference type="NCBI Taxonomy" id="39272"/>
    <lineage>
        <taxon>Eukaryota</taxon>
        <taxon>Metazoa</taxon>
        <taxon>Ecdysozoa</taxon>
        <taxon>Arthropoda</taxon>
        <taxon>Hexapoda</taxon>
        <taxon>Collembola</taxon>
        <taxon>Symphypleona</taxon>
        <taxon>Sminthuridae</taxon>
        <taxon>Allacma</taxon>
    </lineage>
</organism>
<dbReference type="OrthoDB" id="5984298at2759"/>